<dbReference type="RefSeq" id="WP_222607333.1">
    <property type="nucleotide sequence ID" value="NZ_CP081958.1"/>
</dbReference>
<evidence type="ECO:0000313" key="1">
    <source>
        <dbReference type="EMBL" id="QZP37524.1"/>
    </source>
</evidence>
<dbReference type="KEGG" id="hmp:K6T50_14800"/>
<reference evidence="1 2" key="1">
    <citation type="journal article" date="2021" name="Int. J. Syst. Evol. Microbiol.">
        <title>Halobaculum halophilum sp. nov. and Halobaculum salinum sp. nov., isolated from salt lake and saline soil.</title>
        <authorList>
            <person name="Cui H.L."/>
            <person name="Shi X.W."/>
            <person name="Yin X.M."/>
            <person name="Yang X.Y."/>
            <person name="Hou J."/>
            <person name="Zhu L."/>
        </authorList>
    </citation>
    <scope>NUCLEOTIDE SEQUENCE [LARGE SCALE GENOMIC DNA]</scope>
    <source>
        <strain evidence="1 2">NBRC 109044</strain>
    </source>
</reference>
<dbReference type="GeneID" id="67179436"/>
<dbReference type="EMBL" id="CP081958">
    <property type="protein sequence ID" value="QZP37524.1"/>
    <property type="molecule type" value="Genomic_DNA"/>
</dbReference>
<dbReference type="SUPFAM" id="SSF53448">
    <property type="entry name" value="Nucleotide-diphospho-sugar transferases"/>
    <property type="match status" value="1"/>
</dbReference>
<sequence>MDDLAFVFASGSGQIGNQSRHLLRSIRRHHGEAPVYVYVPTEELDDMEAAVREELAADATILEGSIPIPEYPISTKIAALEAAEPVADAEYLLMLDTDVLVLDEIEVHRREDADLYLKPVDVGNQFWGRERSHDRWRDLYERYDLRFPDRRVDSTFDGRGMLPYWNAGFVLTRVDGFGSEWLDVTEALHGEIPYDRHADQVALGLLSERYATATVDNRYNYPIHLRLRCPPDVRVLHYHNAPNLVKVSDPDIREQIRAVGLSDAIDLPAGERVRLLADGVQSYVRRRTLPIDETHALERAYLKARSLVST</sequence>
<proteinExistence type="predicted"/>
<evidence type="ECO:0000313" key="2">
    <source>
        <dbReference type="Proteomes" id="UP000826254"/>
    </source>
</evidence>
<dbReference type="AlphaFoldDB" id="A0A8T8WCQ1"/>
<name>A0A8T8WCQ1_9EURY</name>
<dbReference type="Proteomes" id="UP000826254">
    <property type="component" value="Chromosome"/>
</dbReference>
<keyword evidence="2" id="KW-1185">Reference proteome</keyword>
<dbReference type="Gene3D" id="3.90.550.10">
    <property type="entry name" value="Spore Coat Polysaccharide Biosynthesis Protein SpsA, Chain A"/>
    <property type="match status" value="1"/>
</dbReference>
<evidence type="ECO:0008006" key="3">
    <source>
        <dbReference type="Google" id="ProtNLM"/>
    </source>
</evidence>
<gene>
    <name evidence="1" type="ORF">K6T50_14800</name>
</gene>
<organism evidence="1 2">
    <name type="scientific">Halobaculum magnesiiphilum</name>
    <dbReference type="NCBI Taxonomy" id="1017351"/>
    <lineage>
        <taxon>Archaea</taxon>
        <taxon>Methanobacteriati</taxon>
        <taxon>Methanobacteriota</taxon>
        <taxon>Stenosarchaea group</taxon>
        <taxon>Halobacteria</taxon>
        <taxon>Halobacteriales</taxon>
        <taxon>Haloferacaceae</taxon>
        <taxon>Halobaculum</taxon>
    </lineage>
</organism>
<protein>
    <recommendedName>
        <fullName evidence="3">Glycosyl transferase family 8</fullName>
    </recommendedName>
</protein>
<accession>A0A8T8WCQ1</accession>
<dbReference type="InterPro" id="IPR029044">
    <property type="entry name" value="Nucleotide-diphossugar_trans"/>
</dbReference>